<keyword evidence="2" id="KW-1185">Reference proteome</keyword>
<dbReference type="EMBL" id="VLLF01000003">
    <property type="protein sequence ID" value="TWI89685.1"/>
    <property type="molecule type" value="Genomic_DNA"/>
</dbReference>
<proteinExistence type="predicted"/>
<dbReference type="AlphaFoldDB" id="A0A562T7T3"/>
<name>A0A562T7T3_9HYPH</name>
<accession>A0A562T7T3</accession>
<comment type="caution">
    <text evidence="1">The sequence shown here is derived from an EMBL/GenBank/DDBJ whole genome shotgun (WGS) entry which is preliminary data.</text>
</comment>
<sequence length="89" mass="9124">MKKRRTGRSGTFLNPGNAGLGGCAVTGCNAGRVCCGAMLAGDCFAVPGKQGTDEADESFRAQAAGAVVISGHQVRGQDCACHWLGLRLR</sequence>
<evidence type="ECO:0000313" key="2">
    <source>
        <dbReference type="Proteomes" id="UP000320593"/>
    </source>
</evidence>
<dbReference type="Proteomes" id="UP000320593">
    <property type="component" value="Unassembled WGS sequence"/>
</dbReference>
<protein>
    <submittedName>
        <fullName evidence="1">Uncharacterized protein</fullName>
    </submittedName>
</protein>
<gene>
    <name evidence="1" type="ORF">JM93_01891</name>
</gene>
<reference evidence="1 2" key="1">
    <citation type="submission" date="2019-07" db="EMBL/GenBank/DDBJ databases">
        <title>Genomic Encyclopedia of Archaeal and Bacterial Type Strains, Phase II (KMG-II): from individual species to whole genera.</title>
        <authorList>
            <person name="Goeker M."/>
        </authorList>
    </citation>
    <scope>NUCLEOTIDE SEQUENCE [LARGE SCALE GENOMIC DNA]</scope>
    <source>
        <strain evidence="1 2">ATCC BAA-252</strain>
    </source>
</reference>
<organism evidence="1 2">
    <name type="scientific">Roseibium hamelinense</name>
    <dbReference type="NCBI Taxonomy" id="150831"/>
    <lineage>
        <taxon>Bacteria</taxon>
        <taxon>Pseudomonadati</taxon>
        <taxon>Pseudomonadota</taxon>
        <taxon>Alphaproteobacteria</taxon>
        <taxon>Hyphomicrobiales</taxon>
        <taxon>Stappiaceae</taxon>
        <taxon>Roseibium</taxon>
    </lineage>
</organism>
<dbReference type="PROSITE" id="PS51257">
    <property type="entry name" value="PROKAR_LIPOPROTEIN"/>
    <property type="match status" value="1"/>
</dbReference>
<evidence type="ECO:0000313" key="1">
    <source>
        <dbReference type="EMBL" id="TWI89685.1"/>
    </source>
</evidence>